<protein>
    <submittedName>
        <fullName evidence="4">Uncharacterized protein</fullName>
    </submittedName>
</protein>
<dbReference type="InterPro" id="IPR036770">
    <property type="entry name" value="Ankyrin_rpt-contain_sf"/>
</dbReference>
<dbReference type="PRINTS" id="PR01415">
    <property type="entry name" value="ANKYRIN"/>
</dbReference>
<dbReference type="EMBL" id="JBJJXI010000146">
    <property type="protein sequence ID" value="KAL3386570.1"/>
    <property type="molecule type" value="Genomic_DNA"/>
</dbReference>
<keyword evidence="1" id="KW-0677">Repeat</keyword>
<evidence type="ECO:0000313" key="4">
    <source>
        <dbReference type="EMBL" id="KAL3386570.1"/>
    </source>
</evidence>
<feature type="repeat" description="ANK" evidence="3">
    <location>
        <begin position="214"/>
        <end position="246"/>
    </location>
</feature>
<dbReference type="PROSITE" id="PS50088">
    <property type="entry name" value="ANK_REPEAT"/>
    <property type="match status" value="2"/>
</dbReference>
<dbReference type="PANTHER" id="PTHR24134:SF9">
    <property type="entry name" value="ANKYRIN REPEAT AND SOCS BOX PROTEIN 8"/>
    <property type="match status" value="1"/>
</dbReference>
<dbReference type="PROSITE" id="PS50297">
    <property type="entry name" value="ANK_REP_REGION"/>
    <property type="match status" value="2"/>
</dbReference>
<keyword evidence="2 3" id="KW-0040">ANK repeat</keyword>
<reference evidence="4 5" key="1">
    <citation type="journal article" date="2024" name="bioRxiv">
        <title>A reference genome for Trichogramma kaykai: A tiny desert-dwelling parasitoid wasp with competing sex-ratio distorters.</title>
        <authorList>
            <person name="Culotta J."/>
            <person name="Lindsey A.R."/>
        </authorList>
    </citation>
    <scope>NUCLEOTIDE SEQUENCE [LARGE SCALE GENOMIC DNA]</scope>
    <source>
        <strain evidence="4 5">KSX58</strain>
    </source>
</reference>
<name>A0ABD2W0J5_9HYME</name>
<gene>
    <name evidence="4" type="ORF">TKK_018064</name>
</gene>
<dbReference type="Gene3D" id="1.25.40.20">
    <property type="entry name" value="Ankyrin repeat-containing domain"/>
    <property type="match status" value="2"/>
</dbReference>
<evidence type="ECO:0000256" key="3">
    <source>
        <dbReference type="PROSITE-ProRule" id="PRU00023"/>
    </source>
</evidence>
<organism evidence="4 5">
    <name type="scientific">Trichogramma kaykai</name>
    <dbReference type="NCBI Taxonomy" id="54128"/>
    <lineage>
        <taxon>Eukaryota</taxon>
        <taxon>Metazoa</taxon>
        <taxon>Ecdysozoa</taxon>
        <taxon>Arthropoda</taxon>
        <taxon>Hexapoda</taxon>
        <taxon>Insecta</taxon>
        <taxon>Pterygota</taxon>
        <taxon>Neoptera</taxon>
        <taxon>Endopterygota</taxon>
        <taxon>Hymenoptera</taxon>
        <taxon>Apocrita</taxon>
        <taxon>Proctotrupomorpha</taxon>
        <taxon>Chalcidoidea</taxon>
        <taxon>Trichogrammatidae</taxon>
        <taxon>Trichogramma</taxon>
    </lineage>
</organism>
<feature type="repeat" description="ANK" evidence="3">
    <location>
        <begin position="286"/>
        <end position="314"/>
    </location>
</feature>
<dbReference type="Pfam" id="PF12796">
    <property type="entry name" value="Ank_2"/>
    <property type="match status" value="1"/>
</dbReference>
<accession>A0ABD2W0J5</accession>
<dbReference type="SUPFAM" id="SSF48403">
    <property type="entry name" value="Ankyrin repeat"/>
    <property type="match status" value="1"/>
</dbReference>
<sequence length="534" mass="61519">MSDSSDDESVEFDESFWDDEMFSNDRSRLKNSSVDEALARLISLRDEIDWTFEVQRLRLHEVLNFLVSRGWRGENLREIFTTGQIELLIWDSAMDKLDNNFAPQTAFYQNACSIDFFVDTARYRREPELDEAGRPSSRGVTLLHQMARLPATSRTHRKFRIVALLFQLYDRYDVNCTDEDGLTHFHVACMAGLDKTVRKFLRYGPDLDCVWRSTGDTPLHSALRHDHREVSVLLLRRGADPNLANEKGETALHIVCWKRHVDLAKVLFEVSVERNRPVRLDARDEEGRTALEIAVASLSPDLVDLLLDRGADLSSFVFPTVENFNEAFTRHSSLLLARAAGMMAVVECLESRGHELDPSHAMVVVKFFVEHELFLRGSELSCDGEEFARDAKRFTILPRIKYGVGSWKIENNETRTTPRLSLGDLIRLRPEEAEQVVKCKDYLVLSNSDLLMILSRTPIVGRHWGACQRLLCEKLARKFFLSRALYPFWGLIRFRLPIEICQWIIDELENEDLCNILLANESMNNENKMSAIML</sequence>
<keyword evidence="5" id="KW-1185">Reference proteome</keyword>
<dbReference type="Proteomes" id="UP001627154">
    <property type="component" value="Unassembled WGS sequence"/>
</dbReference>
<dbReference type="AlphaFoldDB" id="A0ABD2W0J5"/>
<evidence type="ECO:0000256" key="1">
    <source>
        <dbReference type="ARBA" id="ARBA00022737"/>
    </source>
</evidence>
<proteinExistence type="predicted"/>
<evidence type="ECO:0000313" key="5">
    <source>
        <dbReference type="Proteomes" id="UP001627154"/>
    </source>
</evidence>
<evidence type="ECO:0000256" key="2">
    <source>
        <dbReference type="ARBA" id="ARBA00023043"/>
    </source>
</evidence>
<dbReference type="InterPro" id="IPR002110">
    <property type="entry name" value="Ankyrin_rpt"/>
</dbReference>
<dbReference type="SMART" id="SM00248">
    <property type="entry name" value="ANK"/>
    <property type="match status" value="4"/>
</dbReference>
<dbReference type="PANTHER" id="PTHR24134">
    <property type="entry name" value="ANKYRIN REPEAT-CONTAINING PROTEIN DDB_G0279043"/>
    <property type="match status" value="1"/>
</dbReference>
<comment type="caution">
    <text evidence="4">The sequence shown here is derived from an EMBL/GenBank/DDBJ whole genome shotgun (WGS) entry which is preliminary data.</text>
</comment>